<dbReference type="OrthoDB" id="1178186at2"/>
<keyword evidence="5" id="KW-0012">Acyltransferase</keyword>
<feature type="domain" description="N-acetyltransferase" evidence="7">
    <location>
        <begin position="5"/>
        <end position="181"/>
    </location>
</feature>
<evidence type="ECO:0000313" key="9">
    <source>
        <dbReference type="Proteomes" id="UP000254575"/>
    </source>
</evidence>
<dbReference type="AlphaFoldDB" id="A0A380MJV2"/>
<dbReference type="EMBL" id="UHIA01000003">
    <property type="protein sequence ID" value="SUO91519.1"/>
    <property type="molecule type" value="Genomic_DNA"/>
</dbReference>
<keyword evidence="9" id="KW-1185">Reference proteome</keyword>
<evidence type="ECO:0000259" key="7">
    <source>
        <dbReference type="PROSITE" id="PS51186"/>
    </source>
</evidence>
<gene>
    <name evidence="8" type="ORF">NCTC10717_00194</name>
</gene>
<reference evidence="8 9" key="1">
    <citation type="submission" date="2018-06" db="EMBL/GenBank/DDBJ databases">
        <authorList>
            <consortium name="Pathogen Informatics"/>
            <person name="Doyle S."/>
        </authorList>
    </citation>
    <scope>NUCLEOTIDE SEQUENCE [LARGE SCALE GENOMIC DNA]</scope>
    <source>
        <strain evidence="8 9">NCTC10717</strain>
    </source>
</reference>
<keyword evidence="2" id="KW-0678">Repressor</keyword>
<dbReference type="PROSITE" id="PS51186">
    <property type="entry name" value="GNAT"/>
    <property type="match status" value="1"/>
</dbReference>
<evidence type="ECO:0000256" key="3">
    <source>
        <dbReference type="ARBA" id="ARBA00022649"/>
    </source>
</evidence>
<accession>A0A380MJV2</accession>
<evidence type="ECO:0000256" key="5">
    <source>
        <dbReference type="ARBA" id="ARBA00023315"/>
    </source>
</evidence>
<protein>
    <recommendedName>
        <fullName evidence="7">N-acetyltransferase domain-containing protein</fullName>
    </recommendedName>
</protein>
<comment type="similarity">
    <text evidence="1">Belongs to the acetyltransferase family. GNAT subfamily.</text>
</comment>
<organism evidence="8 9">
    <name type="scientific">Suttonella indologenes</name>
    <dbReference type="NCBI Taxonomy" id="13276"/>
    <lineage>
        <taxon>Bacteria</taxon>
        <taxon>Pseudomonadati</taxon>
        <taxon>Pseudomonadota</taxon>
        <taxon>Gammaproteobacteria</taxon>
        <taxon>Cardiobacteriales</taxon>
        <taxon>Cardiobacteriaceae</taxon>
        <taxon>Suttonella</taxon>
    </lineage>
</organism>
<dbReference type="Proteomes" id="UP000254575">
    <property type="component" value="Unassembled WGS sequence"/>
</dbReference>
<dbReference type="RefSeq" id="WP_115217514.1">
    <property type="nucleotide sequence ID" value="NZ_UHIA01000003.1"/>
</dbReference>
<proteinExistence type="inferred from homology"/>
<dbReference type="PANTHER" id="PTHR36449:SF1">
    <property type="entry name" value="ACETYLTRANSFERASE"/>
    <property type="match status" value="1"/>
</dbReference>
<dbReference type="GO" id="GO:0016747">
    <property type="term" value="F:acyltransferase activity, transferring groups other than amino-acyl groups"/>
    <property type="evidence" value="ECO:0007669"/>
    <property type="project" value="InterPro"/>
</dbReference>
<dbReference type="SUPFAM" id="SSF55729">
    <property type="entry name" value="Acyl-CoA N-acyltransferases (Nat)"/>
    <property type="match status" value="1"/>
</dbReference>
<dbReference type="Gene3D" id="3.40.630.30">
    <property type="match status" value="1"/>
</dbReference>
<comment type="catalytic activity">
    <reaction evidence="6">
        <text>glycyl-tRNA(Gly) + acetyl-CoA = N-acetylglycyl-tRNA(Gly) + CoA + H(+)</text>
        <dbReference type="Rhea" id="RHEA:81867"/>
        <dbReference type="Rhea" id="RHEA-COMP:9683"/>
        <dbReference type="Rhea" id="RHEA-COMP:19766"/>
        <dbReference type="ChEBI" id="CHEBI:15378"/>
        <dbReference type="ChEBI" id="CHEBI:57287"/>
        <dbReference type="ChEBI" id="CHEBI:57288"/>
        <dbReference type="ChEBI" id="CHEBI:78522"/>
        <dbReference type="ChEBI" id="CHEBI:232036"/>
    </reaction>
</comment>
<keyword evidence="4" id="KW-0808">Transferase</keyword>
<evidence type="ECO:0000256" key="2">
    <source>
        <dbReference type="ARBA" id="ARBA00022491"/>
    </source>
</evidence>
<name>A0A380MJV2_9GAMM</name>
<evidence type="ECO:0000256" key="6">
    <source>
        <dbReference type="ARBA" id="ARBA00049880"/>
    </source>
</evidence>
<sequence>MYPIVVLDDLSADDAGKALLANFSCGDAALDNFLHNEALHLHNAGITRSLLFLSPNQEEIVAWAALSASETHLSDFEIGELSINSMLPTRFIPSVRLTKFALAAKYQKQGLGSLVLSRVKDYLISNINSLCAYRLLVLDARNDESVLAFYRRNGFEECAQETRNKKHDRDRSSVEMYFDLLNLSQ</sequence>
<evidence type="ECO:0000256" key="1">
    <source>
        <dbReference type="ARBA" id="ARBA00009342"/>
    </source>
</evidence>
<dbReference type="Pfam" id="PF13508">
    <property type="entry name" value="Acetyltransf_7"/>
    <property type="match status" value="1"/>
</dbReference>
<evidence type="ECO:0000313" key="8">
    <source>
        <dbReference type="EMBL" id="SUO91519.1"/>
    </source>
</evidence>
<dbReference type="InterPro" id="IPR000182">
    <property type="entry name" value="GNAT_dom"/>
</dbReference>
<dbReference type="InterPro" id="IPR016181">
    <property type="entry name" value="Acyl_CoA_acyltransferase"/>
</dbReference>
<keyword evidence="3" id="KW-1277">Toxin-antitoxin system</keyword>
<evidence type="ECO:0000256" key="4">
    <source>
        <dbReference type="ARBA" id="ARBA00022679"/>
    </source>
</evidence>
<dbReference type="PANTHER" id="PTHR36449">
    <property type="entry name" value="ACETYLTRANSFERASE-RELATED"/>
    <property type="match status" value="1"/>
</dbReference>